<organism evidence="6 7">
    <name type="scientific">Coemansia reversa (strain ATCC 12441 / NRRL 1564)</name>
    <dbReference type="NCBI Taxonomy" id="763665"/>
    <lineage>
        <taxon>Eukaryota</taxon>
        <taxon>Fungi</taxon>
        <taxon>Fungi incertae sedis</taxon>
        <taxon>Zoopagomycota</taxon>
        <taxon>Kickxellomycotina</taxon>
        <taxon>Kickxellomycetes</taxon>
        <taxon>Kickxellales</taxon>
        <taxon>Kickxellaceae</taxon>
        <taxon>Coemansia</taxon>
    </lineage>
</organism>
<dbReference type="PANTHER" id="PTHR10794:SF63">
    <property type="entry name" value="ALPHA_BETA HYDROLASE 1, ISOFORM A"/>
    <property type="match status" value="1"/>
</dbReference>
<protein>
    <submittedName>
        <fullName evidence="6">AB-hydrolase YheT</fullName>
    </submittedName>
</protein>
<dbReference type="PROSITE" id="PS01133">
    <property type="entry name" value="UPF0017"/>
    <property type="match status" value="1"/>
</dbReference>
<sequence length="394" mass="43785">MITKSSDVSAWLQKQQLFKVQLTASNHSDKNKTTVRSTIETDCPSLISENGAKMMPTIYLFSGWLQTVYLAMQARKRNQFSNIKYDRHILDLHDGGLVSLDWYPIRPICNNRRSNNERPLNVLDPNTPIVVIIPAGMSTSGEYYIRCLVKALYDKGGFRVVVLNHRGCCSTPLTTPRLLSGDYTGDLKETIVHIQNIAPKASIGAIGFSIGANILTKYLGEQGKESNLAAAVTVGCLFDITKTFNKMDKPSLFNDKAFQPNLTAAIKKYANQHQEMIQRGSAEFDFNAINKATRVKQLDTLLTSKAAGYNTCEEYYEASSSAPLIHSIATPYLAINSKDDPVVPVEAIPFEAIISNPWTALVTVDHGGHLAFFTGIRPRIWYINPAIEFLKAFL</sequence>
<accession>A0A2G5B553</accession>
<name>A0A2G5B553_COERN</name>
<evidence type="ECO:0000313" key="6">
    <source>
        <dbReference type="EMBL" id="PIA14122.1"/>
    </source>
</evidence>
<evidence type="ECO:0000256" key="4">
    <source>
        <dbReference type="PIRSR" id="PIRSR005211-1"/>
    </source>
</evidence>
<reference evidence="6 7" key="1">
    <citation type="journal article" date="2015" name="Genome Biol. Evol.">
        <title>Phylogenomic analyses indicate that early fungi evolved digesting cell walls of algal ancestors of land plants.</title>
        <authorList>
            <person name="Chang Y."/>
            <person name="Wang S."/>
            <person name="Sekimoto S."/>
            <person name="Aerts A.L."/>
            <person name="Choi C."/>
            <person name="Clum A."/>
            <person name="LaButti K.M."/>
            <person name="Lindquist E.A."/>
            <person name="Yee Ngan C."/>
            <person name="Ohm R.A."/>
            <person name="Salamov A.A."/>
            <person name="Grigoriev I.V."/>
            <person name="Spatafora J.W."/>
            <person name="Berbee M.L."/>
        </authorList>
    </citation>
    <scope>NUCLEOTIDE SEQUENCE [LARGE SCALE GENOMIC DNA]</scope>
    <source>
        <strain evidence="6 7">NRRL 1564</strain>
    </source>
</reference>
<feature type="domain" description="AB hydrolase-1" evidence="5">
    <location>
        <begin position="130"/>
        <end position="375"/>
    </location>
</feature>
<dbReference type="Gene3D" id="3.40.50.1820">
    <property type="entry name" value="alpha/beta hydrolase"/>
    <property type="match status" value="1"/>
</dbReference>
<comment type="similarity">
    <text evidence="1">Belongs to the AB hydrolase superfamily. AB hydrolase 4 family.</text>
</comment>
<dbReference type="STRING" id="763665.A0A2G5B553"/>
<evidence type="ECO:0000256" key="1">
    <source>
        <dbReference type="ARBA" id="ARBA00010884"/>
    </source>
</evidence>
<dbReference type="OrthoDB" id="5954035at2759"/>
<dbReference type="GO" id="GO:0034338">
    <property type="term" value="F:short-chain carboxylesterase activity"/>
    <property type="evidence" value="ECO:0007669"/>
    <property type="project" value="TreeGrafter"/>
</dbReference>
<dbReference type="SUPFAM" id="SSF53474">
    <property type="entry name" value="alpha/beta-Hydrolases"/>
    <property type="match status" value="1"/>
</dbReference>
<gene>
    <name evidence="6" type="ORF">COEREDRAFT_82947</name>
</gene>
<dbReference type="PIRSF" id="PIRSF005211">
    <property type="entry name" value="Ab_hydro_YheT"/>
    <property type="match status" value="1"/>
</dbReference>
<feature type="active site" description="Charge relay system" evidence="4">
    <location>
        <position position="369"/>
    </location>
</feature>
<proteinExistence type="inferred from homology"/>
<keyword evidence="7" id="KW-1185">Reference proteome</keyword>
<evidence type="ECO:0000256" key="2">
    <source>
        <dbReference type="ARBA" id="ARBA00022487"/>
    </source>
</evidence>
<dbReference type="InterPro" id="IPR029058">
    <property type="entry name" value="AB_hydrolase_fold"/>
</dbReference>
<dbReference type="Proteomes" id="UP000242474">
    <property type="component" value="Unassembled WGS sequence"/>
</dbReference>
<dbReference type="AlphaFoldDB" id="A0A2G5B553"/>
<dbReference type="InterPro" id="IPR000952">
    <property type="entry name" value="AB_hydrolase_4_CS"/>
</dbReference>
<feature type="active site" description="Charge relay system" evidence="4">
    <location>
        <position position="340"/>
    </location>
</feature>
<dbReference type="InterPro" id="IPR012020">
    <property type="entry name" value="ABHD4"/>
</dbReference>
<dbReference type="InterPro" id="IPR050960">
    <property type="entry name" value="AB_hydrolase_4_sf"/>
</dbReference>
<dbReference type="Pfam" id="PF00561">
    <property type="entry name" value="Abhydrolase_1"/>
    <property type="match status" value="1"/>
</dbReference>
<evidence type="ECO:0000313" key="7">
    <source>
        <dbReference type="Proteomes" id="UP000242474"/>
    </source>
</evidence>
<dbReference type="PANTHER" id="PTHR10794">
    <property type="entry name" value="ABHYDROLASE DOMAIN-CONTAINING PROTEIN"/>
    <property type="match status" value="1"/>
</dbReference>
<evidence type="ECO:0000256" key="3">
    <source>
        <dbReference type="ARBA" id="ARBA00022801"/>
    </source>
</evidence>
<keyword evidence="2" id="KW-0719">Serine esterase</keyword>
<dbReference type="InterPro" id="IPR000073">
    <property type="entry name" value="AB_hydrolase_1"/>
</dbReference>
<dbReference type="EMBL" id="KZ303521">
    <property type="protein sequence ID" value="PIA14122.1"/>
    <property type="molecule type" value="Genomic_DNA"/>
</dbReference>
<evidence type="ECO:0000259" key="5">
    <source>
        <dbReference type="Pfam" id="PF00561"/>
    </source>
</evidence>
<feature type="active site" description="Charge relay system" evidence="4">
    <location>
        <position position="209"/>
    </location>
</feature>
<keyword evidence="3 6" id="KW-0378">Hydrolase</keyword>
<dbReference type="GO" id="GO:0047372">
    <property type="term" value="F:monoacylglycerol lipase activity"/>
    <property type="evidence" value="ECO:0007669"/>
    <property type="project" value="TreeGrafter"/>
</dbReference>